<evidence type="ECO:0000313" key="2">
    <source>
        <dbReference type="Proteomes" id="UP000192815"/>
    </source>
</evidence>
<dbReference type="RefSeq" id="WP_050575618.1">
    <property type="nucleotide sequence ID" value="NZ_CBCRZR010000006.1"/>
</dbReference>
<gene>
    <name evidence="1" type="ORF">BZK31_24000</name>
</gene>
<evidence type="ECO:0000313" key="1">
    <source>
        <dbReference type="EMBL" id="ORC55969.1"/>
    </source>
</evidence>
<dbReference type="OrthoDB" id="6691177at2"/>
<dbReference type="Proteomes" id="UP000192815">
    <property type="component" value="Unassembled WGS sequence"/>
</dbReference>
<keyword evidence="2" id="KW-1185">Reference proteome</keyword>
<organism evidence="1 2">
    <name type="scientific">Pseudomonas floridensis</name>
    <dbReference type="NCBI Taxonomy" id="1958950"/>
    <lineage>
        <taxon>Bacteria</taxon>
        <taxon>Pseudomonadati</taxon>
        <taxon>Pseudomonadota</taxon>
        <taxon>Gammaproteobacteria</taxon>
        <taxon>Pseudomonadales</taxon>
        <taxon>Pseudomonadaceae</taxon>
        <taxon>Pseudomonas</taxon>
    </lineage>
</organism>
<dbReference type="EMBL" id="MUIO01000108">
    <property type="protein sequence ID" value="ORC55969.1"/>
    <property type="molecule type" value="Genomic_DNA"/>
</dbReference>
<dbReference type="AlphaFoldDB" id="A0A1X0MZN7"/>
<name>A0A1X0MZN7_9PSED</name>
<accession>A0A1X0MZN7</accession>
<reference evidence="2" key="1">
    <citation type="submission" date="2017-02" db="EMBL/GenBank/DDBJ databases">
        <title>Pseudomonas floridae sp. nov., a novel pathogenic bacterial species isolated from tomato.</title>
        <authorList>
            <person name="Timilsina S."/>
            <person name="Vallad G.E."/>
            <person name="Jones J.B."/>
        </authorList>
    </citation>
    <scope>NUCLEOTIDE SEQUENCE [LARGE SCALE GENOMIC DNA]</scope>
    <source>
        <strain evidence="2">GEV388</strain>
    </source>
</reference>
<protein>
    <submittedName>
        <fullName evidence="1">Uncharacterized protein</fullName>
    </submittedName>
</protein>
<sequence>MPTSLSKYLGIPKATLDSLGVFDPILDHDTRLFIDPLLLKHCKAPEFASSYSDLQSRFLAIGKLLQTSKEKHDVFWRSAAAKMSWHEVRGLCIGYSAGGTAGSGIGKGLRDRILETAKIIIDAGKTDPELFELVGLFEDNFGPDRISDMTANIIQADILTYSNNIYKKILPKGWAGAIDRRSGLPTNPFTAEPILLVPKELLRDLPAAFEWSGSDEIGVSSEELRETLNALVGSSWRSLANMKKEDLKKLILKYPDLIDDLVDQYASKEIKPYDFNEDKKGEYSWYQRTVDAVSEHPVELSLSAHPNLDEVHKLVLKICEKFKDLVENNGLNTLFYDNKSKIKNETAIQLAFYGVAESYCEANKIMIARESNSGRGPVDFKFGSNGENSVLVEIKKSDNSHLKTGITRQLPEYMKSEKSRRAIYLILDLGMNQRQVDNMNSVHQAIAGSNISVVYIDGQLKPSASKY</sequence>
<proteinExistence type="predicted"/>
<comment type="caution">
    <text evidence="1">The sequence shown here is derived from an EMBL/GenBank/DDBJ whole genome shotgun (WGS) entry which is preliminary data.</text>
</comment>